<keyword evidence="2" id="KW-1185">Reference proteome</keyword>
<sequence length="104" mass="11542">MLSCEHHQPHKAILTGATIWCFCELHSSLKLEFEVLFLKSECEPSAKPRESCLLPHHHYLQSIATVAVGDVIPDGTLAHLNDDADIACLSIVPEHKFDDVTNVI</sequence>
<protein>
    <submittedName>
        <fullName evidence="1">Uncharacterized protein</fullName>
    </submittedName>
</protein>
<dbReference type="AlphaFoldDB" id="A0A2Z6PGC5"/>
<dbReference type="Proteomes" id="UP000242715">
    <property type="component" value="Unassembled WGS sequence"/>
</dbReference>
<dbReference type="EMBL" id="DF974037">
    <property type="protein sequence ID" value="GAU44369.1"/>
    <property type="molecule type" value="Genomic_DNA"/>
</dbReference>
<accession>A0A2Z6PGC5</accession>
<gene>
    <name evidence="1" type="ORF">TSUD_241820</name>
</gene>
<evidence type="ECO:0000313" key="1">
    <source>
        <dbReference type="EMBL" id="GAU44369.1"/>
    </source>
</evidence>
<proteinExistence type="predicted"/>
<reference evidence="2" key="1">
    <citation type="journal article" date="2017" name="Front. Plant Sci.">
        <title>Climate Clever Clovers: New Paradigm to Reduce the Environmental Footprint of Ruminants by Breeding Low Methanogenic Forages Utilizing Haplotype Variation.</title>
        <authorList>
            <person name="Kaur P."/>
            <person name="Appels R."/>
            <person name="Bayer P.E."/>
            <person name="Keeble-Gagnere G."/>
            <person name="Wang J."/>
            <person name="Hirakawa H."/>
            <person name="Shirasawa K."/>
            <person name="Vercoe P."/>
            <person name="Stefanova K."/>
            <person name="Durmic Z."/>
            <person name="Nichols P."/>
            <person name="Revell C."/>
            <person name="Isobe S.N."/>
            <person name="Edwards D."/>
            <person name="Erskine W."/>
        </authorList>
    </citation>
    <scope>NUCLEOTIDE SEQUENCE [LARGE SCALE GENOMIC DNA]</scope>
    <source>
        <strain evidence="2">cv. Daliak</strain>
    </source>
</reference>
<name>A0A2Z6PGC5_TRISU</name>
<organism evidence="1 2">
    <name type="scientific">Trifolium subterraneum</name>
    <name type="common">Subterranean clover</name>
    <dbReference type="NCBI Taxonomy" id="3900"/>
    <lineage>
        <taxon>Eukaryota</taxon>
        <taxon>Viridiplantae</taxon>
        <taxon>Streptophyta</taxon>
        <taxon>Embryophyta</taxon>
        <taxon>Tracheophyta</taxon>
        <taxon>Spermatophyta</taxon>
        <taxon>Magnoliopsida</taxon>
        <taxon>eudicotyledons</taxon>
        <taxon>Gunneridae</taxon>
        <taxon>Pentapetalae</taxon>
        <taxon>rosids</taxon>
        <taxon>fabids</taxon>
        <taxon>Fabales</taxon>
        <taxon>Fabaceae</taxon>
        <taxon>Papilionoideae</taxon>
        <taxon>50 kb inversion clade</taxon>
        <taxon>NPAAA clade</taxon>
        <taxon>Hologalegina</taxon>
        <taxon>IRL clade</taxon>
        <taxon>Trifolieae</taxon>
        <taxon>Trifolium</taxon>
    </lineage>
</organism>
<evidence type="ECO:0000313" key="2">
    <source>
        <dbReference type="Proteomes" id="UP000242715"/>
    </source>
</evidence>